<dbReference type="Pfam" id="PF12796">
    <property type="entry name" value="Ank_2"/>
    <property type="match status" value="2"/>
</dbReference>
<reference evidence="5" key="1">
    <citation type="journal article" date="2013" name="Genome Announc.">
        <title>Draft genome sequence of the ascomycete Phaeoacremonium aleophilum strain UCR-PA7, a causal agent of the esca disease complex in grapevines.</title>
        <authorList>
            <person name="Blanco-Ulate B."/>
            <person name="Rolshausen P."/>
            <person name="Cantu D."/>
        </authorList>
    </citation>
    <scope>NUCLEOTIDE SEQUENCE [LARGE SCALE GENOMIC DNA]</scope>
    <source>
        <strain evidence="5">UCR-PA7</strain>
    </source>
</reference>
<dbReference type="InterPro" id="IPR036770">
    <property type="entry name" value="Ankyrin_rpt-contain_sf"/>
</dbReference>
<organism evidence="4 5">
    <name type="scientific">Phaeoacremonium minimum (strain UCR-PA7)</name>
    <name type="common">Esca disease fungus</name>
    <name type="synonym">Togninia minima</name>
    <dbReference type="NCBI Taxonomy" id="1286976"/>
    <lineage>
        <taxon>Eukaryota</taxon>
        <taxon>Fungi</taxon>
        <taxon>Dikarya</taxon>
        <taxon>Ascomycota</taxon>
        <taxon>Pezizomycotina</taxon>
        <taxon>Sordariomycetes</taxon>
        <taxon>Sordariomycetidae</taxon>
        <taxon>Togniniales</taxon>
        <taxon>Togniniaceae</taxon>
        <taxon>Phaeoacremonium</taxon>
    </lineage>
</organism>
<keyword evidence="5" id="KW-1185">Reference proteome</keyword>
<dbReference type="RefSeq" id="XP_007916251.1">
    <property type="nucleotide sequence ID" value="XM_007918060.1"/>
</dbReference>
<accession>R8BHZ8</accession>
<dbReference type="EMBL" id="KB933182">
    <property type="protein sequence ID" value="EON98965.1"/>
    <property type="molecule type" value="Genomic_DNA"/>
</dbReference>
<dbReference type="Gene3D" id="1.25.40.20">
    <property type="entry name" value="Ankyrin repeat-containing domain"/>
    <property type="match status" value="3"/>
</dbReference>
<name>R8BHZ8_PHAM7</name>
<dbReference type="PROSITE" id="PS50297">
    <property type="entry name" value="ANK_REP_REGION"/>
    <property type="match status" value="1"/>
</dbReference>
<dbReference type="AlphaFoldDB" id="R8BHZ8"/>
<feature type="repeat" description="ANK" evidence="3">
    <location>
        <begin position="107"/>
        <end position="139"/>
    </location>
</feature>
<dbReference type="SUPFAM" id="SSF48403">
    <property type="entry name" value="Ankyrin repeat"/>
    <property type="match status" value="1"/>
</dbReference>
<dbReference type="SMART" id="SM00248">
    <property type="entry name" value="ANK"/>
    <property type="match status" value="4"/>
</dbReference>
<feature type="repeat" description="ANK" evidence="3">
    <location>
        <begin position="242"/>
        <end position="274"/>
    </location>
</feature>
<dbReference type="GeneID" id="19326076"/>
<dbReference type="KEGG" id="tmn:UCRPA7_5512"/>
<feature type="repeat" description="ANK" evidence="3">
    <location>
        <begin position="209"/>
        <end position="241"/>
    </location>
</feature>
<evidence type="ECO:0000256" key="1">
    <source>
        <dbReference type="ARBA" id="ARBA00022737"/>
    </source>
</evidence>
<dbReference type="PANTHER" id="PTHR24198">
    <property type="entry name" value="ANKYRIN REPEAT AND PROTEIN KINASE DOMAIN-CONTAINING PROTEIN"/>
    <property type="match status" value="1"/>
</dbReference>
<evidence type="ECO:0000256" key="2">
    <source>
        <dbReference type="ARBA" id="ARBA00023043"/>
    </source>
</evidence>
<dbReference type="OrthoDB" id="5097300at2759"/>
<proteinExistence type="predicted"/>
<dbReference type="eggNOG" id="KOG4177">
    <property type="taxonomic scope" value="Eukaryota"/>
</dbReference>
<sequence>MEEQTSTCKFLLQAGANPQETDQIDRSPIDIVWNMMVREGRTERFRALIEIFKLDIEDGFDYLMTRKYTPLHQIIMGLKTHPSHDTNSLLALQLDFSRDEIDAQDTQGRTPLHWAVTRANAGAVRLLLAAGASIKLRDYKKQTPIHLCATVEWARVDCLAPLLFVAAQREWEERIRVRPRQRDGALLVQSQFNSVIWKSKLLDDNNDYQGRTPALLAAYNDGDDKLDLLLRHHADIEITDFQGRTPLLFAIFRESVKCVGLLLAHDARTDAVDKHNSTILHYAARFGTLEILQLLRDGVHGVDVCARDKDGNTALDIFTNHRPKAPSPEESFTFKQLLEKSVLPKLTQPVIVPVLLSTEDGENSDLEQFFTAASSMEASRVNSLENSVEDIRTIDAERSGRLFFVPAIKQWVHKML</sequence>
<dbReference type="PROSITE" id="PS50088">
    <property type="entry name" value="ANK_REPEAT"/>
    <property type="match status" value="3"/>
</dbReference>
<dbReference type="Proteomes" id="UP000014074">
    <property type="component" value="Unassembled WGS sequence"/>
</dbReference>
<evidence type="ECO:0000313" key="5">
    <source>
        <dbReference type="Proteomes" id="UP000014074"/>
    </source>
</evidence>
<protein>
    <submittedName>
        <fullName evidence="4">Putative ankyrin repeat protein</fullName>
    </submittedName>
</protein>
<dbReference type="PANTHER" id="PTHR24198:SF165">
    <property type="entry name" value="ANKYRIN REPEAT-CONTAINING PROTEIN-RELATED"/>
    <property type="match status" value="1"/>
</dbReference>
<keyword evidence="2 3" id="KW-0040">ANK repeat</keyword>
<evidence type="ECO:0000313" key="4">
    <source>
        <dbReference type="EMBL" id="EON98965.1"/>
    </source>
</evidence>
<keyword evidence="1" id="KW-0677">Repeat</keyword>
<evidence type="ECO:0000256" key="3">
    <source>
        <dbReference type="PROSITE-ProRule" id="PRU00023"/>
    </source>
</evidence>
<gene>
    <name evidence="4" type="ORF">UCRPA7_5512</name>
</gene>
<dbReference type="HOGENOM" id="CLU_660873_0_0_1"/>
<dbReference type="InterPro" id="IPR002110">
    <property type="entry name" value="Ankyrin_rpt"/>
</dbReference>